<keyword evidence="6" id="KW-0472">Membrane</keyword>
<feature type="transmembrane region" description="Helical" evidence="6">
    <location>
        <begin position="21"/>
        <end position="46"/>
    </location>
</feature>
<dbReference type="Gene3D" id="2.10.109.10">
    <property type="entry name" value="Umud Fragment, subunit A"/>
    <property type="match status" value="1"/>
</dbReference>
<dbReference type="PROSITE" id="PS00501">
    <property type="entry name" value="SPASE_I_1"/>
    <property type="match status" value="1"/>
</dbReference>
<evidence type="ECO:0000313" key="9">
    <source>
        <dbReference type="Proteomes" id="UP000284868"/>
    </source>
</evidence>
<keyword evidence="9" id="KW-1185">Reference proteome</keyword>
<evidence type="ECO:0000256" key="6">
    <source>
        <dbReference type="RuleBase" id="RU362042"/>
    </source>
</evidence>
<dbReference type="InterPro" id="IPR036286">
    <property type="entry name" value="LexA/Signal_pep-like_sf"/>
</dbReference>
<protein>
    <recommendedName>
        <fullName evidence="6">Signal peptidase I</fullName>
        <ecNumber evidence="6">3.4.21.89</ecNumber>
    </recommendedName>
</protein>
<sequence length="200" mass="22816">MNEAARRKHRQDSKETLGKVIVSNVLSLFKIILLCFVLVFFVYGYGVRPVRVDGASMYPTLDDERDRFVLTNAFAGKFLDIERGDIVVAYEEALHRNIIKRVIGLPGDTVHAENETVYVNGEVLFEPYLDNEFANDVLSSNTTFTRDFGPVTLGEDEYWLLGDNRWISKDSIDFGPVERDDIKARGAFVLIPFSRMRVVK</sequence>
<reference evidence="8 9" key="1">
    <citation type="submission" date="2018-08" db="EMBL/GenBank/DDBJ databases">
        <title>A genome reference for cultivated species of the human gut microbiota.</title>
        <authorList>
            <person name="Zou Y."/>
            <person name="Xue W."/>
            <person name="Luo G."/>
        </authorList>
    </citation>
    <scope>NUCLEOTIDE SEQUENCE [LARGE SCALE GENOMIC DNA]</scope>
    <source>
        <strain evidence="8 9">AF35-6BH</strain>
    </source>
</reference>
<keyword evidence="6" id="KW-1133">Transmembrane helix</keyword>
<dbReference type="CDD" id="cd06530">
    <property type="entry name" value="S26_SPase_I"/>
    <property type="match status" value="1"/>
</dbReference>
<keyword evidence="3 6" id="KW-0645">Protease</keyword>
<dbReference type="Pfam" id="PF10502">
    <property type="entry name" value="Peptidase_S26"/>
    <property type="match status" value="1"/>
</dbReference>
<feature type="active site" evidence="5">
    <location>
        <position position="100"/>
    </location>
</feature>
<accession>A0A415PQ60</accession>
<organism evidence="8 9">
    <name type="scientific">Amedibacillus dolichus</name>
    <dbReference type="NCBI Taxonomy" id="31971"/>
    <lineage>
        <taxon>Bacteria</taxon>
        <taxon>Bacillati</taxon>
        <taxon>Bacillota</taxon>
        <taxon>Erysipelotrichia</taxon>
        <taxon>Erysipelotrichales</taxon>
        <taxon>Erysipelotrichaceae</taxon>
        <taxon>Amedibacillus</taxon>
    </lineage>
</organism>
<evidence type="ECO:0000256" key="5">
    <source>
        <dbReference type="PIRSR" id="PIRSR600223-1"/>
    </source>
</evidence>
<feature type="domain" description="Peptidase S26" evidence="7">
    <location>
        <begin position="27"/>
        <end position="189"/>
    </location>
</feature>
<comment type="catalytic activity">
    <reaction evidence="6">
        <text>Cleavage of hydrophobic, N-terminal signal or leader sequences from secreted and periplasmic proteins.</text>
        <dbReference type="EC" id="3.4.21.89"/>
    </reaction>
</comment>
<evidence type="ECO:0000256" key="2">
    <source>
        <dbReference type="ARBA" id="ARBA00009370"/>
    </source>
</evidence>
<comment type="similarity">
    <text evidence="2 6">Belongs to the peptidase S26 family.</text>
</comment>
<dbReference type="EMBL" id="QRPK01000006">
    <property type="protein sequence ID" value="RHM14882.1"/>
    <property type="molecule type" value="Genomic_DNA"/>
</dbReference>
<feature type="active site" evidence="5">
    <location>
        <position position="56"/>
    </location>
</feature>
<dbReference type="EC" id="3.4.21.89" evidence="6"/>
<dbReference type="GO" id="GO:0009003">
    <property type="term" value="F:signal peptidase activity"/>
    <property type="evidence" value="ECO:0007669"/>
    <property type="project" value="UniProtKB-EC"/>
</dbReference>
<proteinExistence type="inferred from homology"/>
<evidence type="ECO:0000256" key="4">
    <source>
        <dbReference type="ARBA" id="ARBA00022801"/>
    </source>
</evidence>
<dbReference type="GO" id="GO:0005886">
    <property type="term" value="C:plasma membrane"/>
    <property type="evidence" value="ECO:0007669"/>
    <property type="project" value="UniProtKB-SubCell"/>
</dbReference>
<dbReference type="InterPro" id="IPR019756">
    <property type="entry name" value="Pept_S26A_signal_pept_1_Ser-AS"/>
</dbReference>
<dbReference type="PRINTS" id="PR00727">
    <property type="entry name" value="LEADERPTASE"/>
</dbReference>
<dbReference type="PANTHER" id="PTHR43390">
    <property type="entry name" value="SIGNAL PEPTIDASE I"/>
    <property type="match status" value="1"/>
</dbReference>
<dbReference type="GO" id="GO:0004252">
    <property type="term" value="F:serine-type endopeptidase activity"/>
    <property type="evidence" value="ECO:0007669"/>
    <property type="project" value="InterPro"/>
</dbReference>
<keyword evidence="4 6" id="KW-0378">Hydrolase</keyword>
<comment type="subcellular location">
    <subcellularLocation>
        <location evidence="1">Cell membrane</location>
        <topology evidence="1">Single-pass type II membrane protein</topology>
    </subcellularLocation>
    <subcellularLocation>
        <location evidence="6">Membrane</location>
        <topology evidence="6">Single-pass type II membrane protein</topology>
    </subcellularLocation>
</comment>
<keyword evidence="6" id="KW-0812">Transmembrane</keyword>
<dbReference type="PANTHER" id="PTHR43390:SF1">
    <property type="entry name" value="CHLOROPLAST PROCESSING PEPTIDASE"/>
    <property type="match status" value="1"/>
</dbReference>
<gene>
    <name evidence="8" type="primary">lepB</name>
    <name evidence="8" type="ORF">DWZ83_02160</name>
</gene>
<dbReference type="Proteomes" id="UP000284868">
    <property type="component" value="Unassembled WGS sequence"/>
</dbReference>
<dbReference type="AlphaFoldDB" id="A0A415PQ60"/>
<dbReference type="InterPro" id="IPR019533">
    <property type="entry name" value="Peptidase_S26"/>
</dbReference>
<name>A0A415PQ60_9FIRM</name>
<evidence type="ECO:0000256" key="3">
    <source>
        <dbReference type="ARBA" id="ARBA00022670"/>
    </source>
</evidence>
<evidence type="ECO:0000259" key="7">
    <source>
        <dbReference type="Pfam" id="PF10502"/>
    </source>
</evidence>
<evidence type="ECO:0000256" key="1">
    <source>
        <dbReference type="ARBA" id="ARBA00004401"/>
    </source>
</evidence>
<dbReference type="SUPFAM" id="SSF51306">
    <property type="entry name" value="LexA/Signal peptidase"/>
    <property type="match status" value="1"/>
</dbReference>
<comment type="caution">
    <text evidence="8">The sequence shown here is derived from an EMBL/GenBank/DDBJ whole genome shotgun (WGS) entry which is preliminary data.</text>
</comment>
<dbReference type="NCBIfam" id="TIGR02227">
    <property type="entry name" value="sigpep_I_bact"/>
    <property type="match status" value="1"/>
</dbReference>
<dbReference type="RefSeq" id="WP_118365289.1">
    <property type="nucleotide sequence ID" value="NZ_CAJKGD010000002.1"/>
</dbReference>
<dbReference type="InterPro" id="IPR000223">
    <property type="entry name" value="Pept_S26A_signal_pept_1"/>
</dbReference>
<dbReference type="OrthoDB" id="9802919at2"/>
<evidence type="ECO:0000313" key="8">
    <source>
        <dbReference type="EMBL" id="RHM14882.1"/>
    </source>
</evidence>
<dbReference type="GO" id="GO:0006465">
    <property type="term" value="P:signal peptide processing"/>
    <property type="evidence" value="ECO:0007669"/>
    <property type="project" value="InterPro"/>
</dbReference>